<keyword evidence="1" id="KW-0732">Signal</keyword>
<protein>
    <recommendedName>
        <fullName evidence="12">Integrase catalytic domain-containing protein</fullName>
    </recommendedName>
</protein>
<keyword evidence="5" id="KW-0863">Zinc-finger</keyword>
<feature type="compositionally biased region" description="Polar residues" evidence="6">
    <location>
        <begin position="294"/>
        <end position="318"/>
    </location>
</feature>
<dbReference type="InterPro" id="IPR001584">
    <property type="entry name" value="Integrase_cat-core"/>
</dbReference>
<dbReference type="SUPFAM" id="SSF56672">
    <property type="entry name" value="DNA/RNA polymerases"/>
    <property type="match status" value="1"/>
</dbReference>
<evidence type="ECO:0000256" key="3">
    <source>
        <dbReference type="ARBA" id="ARBA00023157"/>
    </source>
</evidence>
<keyword evidence="5" id="KW-0479">Metal-binding</keyword>
<dbReference type="Pfam" id="PF00665">
    <property type="entry name" value="rve"/>
    <property type="match status" value="1"/>
</dbReference>
<proteinExistence type="predicted"/>
<dbReference type="GO" id="GO:0004190">
    <property type="term" value="F:aspartic-type endopeptidase activity"/>
    <property type="evidence" value="ECO:0007669"/>
    <property type="project" value="UniProtKB-KW"/>
</dbReference>
<feature type="domain" description="CCHC-type" evidence="7">
    <location>
        <begin position="320"/>
        <end position="333"/>
    </location>
</feature>
<dbReference type="PANTHER" id="PTHR32444:SF198">
    <property type="entry name" value="BULB-TYPE LECTIN DOMAIN-CONTAINING PROTEIN"/>
    <property type="match status" value="1"/>
</dbReference>
<dbReference type="PROSITE" id="PS50948">
    <property type="entry name" value="PAN"/>
    <property type="match status" value="1"/>
</dbReference>
<dbReference type="InterPro" id="IPR057670">
    <property type="entry name" value="SH3_retrovirus"/>
</dbReference>
<dbReference type="InterPro" id="IPR036397">
    <property type="entry name" value="RNaseH_sf"/>
</dbReference>
<name>A0A2N9IE26_FAGSY</name>
<accession>A0A2N9IE26</accession>
<evidence type="ECO:0000256" key="2">
    <source>
        <dbReference type="ARBA" id="ARBA00022750"/>
    </source>
</evidence>
<dbReference type="InterPro" id="IPR012337">
    <property type="entry name" value="RNaseH-like_sf"/>
</dbReference>
<evidence type="ECO:0000256" key="6">
    <source>
        <dbReference type="SAM" id="MobiDB-lite"/>
    </source>
</evidence>
<dbReference type="Pfam" id="PF25597">
    <property type="entry name" value="SH3_retrovirus"/>
    <property type="match status" value="1"/>
</dbReference>
<dbReference type="InterPro" id="IPR036426">
    <property type="entry name" value="Bulb-type_lectin_dom_sf"/>
</dbReference>
<dbReference type="Gene3D" id="3.30.420.10">
    <property type="entry name" value="Ribonuclease H-like superfamily/Ribonuclease H"/>
    <property type="match status" value="1"/>
</dbReference>
<dbReference type="GO" id="GO:0003676">
    <property type="term" value="F:nucleic acid binding"/>
    <property type="evidence" value="ECO:0007669"/>
    <property type="project" value="InterPro"/>
</dbReference>
<dbReference type="SMART" id="SM00108">
    <property type="entry name" value="B_lectin"/>
    <property type="match status" value="1"/>
</dbReference>
<evidence type="ECO:0000256" key="1">
    <source>
        <dbReference type="ARBA" id="ARBA00022729"/>
    </source>
</evidence>
<feature type="domain" description="Apple" evidence="9">
    <location>
        <begin position="1747"/>
        <end position="1831"/>
    </location>
</feature>
<evidence type="ECO:0000313" key="11">
    <source>
        <dbReference type="EMBL" id="SPD23022.1"/>
    </source>
</evidence>
<dbReference type="EMBL" id="OIVN01005557">
    <property type="protein sequence ID" value="SPD23022.1"/>
    <property type="molecule type" value="Genomic_DNA"/>
</dbReference>
<dbReference type="Pfam" id="PF14223">
    <property type="entry name" value="Retrotran_gag_2"/>
    <property type="match status" value="1"/>
</dbReference>
<dbReference type="GO" id="GO:0048544">
    <property type="term" value="P:recognition of pollen"/>
    <property type="evidence" value="ECO:0007669"/>
    <property type="project" value="InterPro"/>
</dbReference>
<dbReference type="Pfam" id="PF07727">
    <property type="entry name" value="RVT_2"/>
    <property type="match status" value="1"/>
</dbReference>
<dbReference type="Pfam" id="PF22936">
    <property type="entry name" value="Pol_BBD"/>
    <property type="match status" value="1"/>
</dbReference>
<evidence type="ECO:0000259" key="10">
    <source>
        <dbReference type="PROSITE" id="PS50994"/>
    </source>
</evidence>
<feature type="domain" description="Integrase catalytic" evidence="10">
    <location>
        <begin position="560"/>
        <end position="726"/>
    </location>
</feature>
<evidence type="ECO:0000259" key="7">
    <source>
        <dbReference type="PROSITE" id="PS50158"/>
    </source>
</evidence>
<dbReference type="InterPro" id="IPR003609">
    <property type="entry name" value="Pan_app"/>
</dbReference>
<dbReference type="FunFam" id="2.90.10.10:FF:000001">
    <property type="entry name" value="G-type lectin S-receptor-like serine/threonine-protein kinase"/>
    <property type="match status" value="1"/>
</dbReference>
<keyword evidence="2" id="KW-0064">Aspartyl protease</keyword>
<dbReference type="PROSITE" id="PS50158">
    <property type="entry name" value="ZF_CCHC"/>
    <property type="match status" value="1"/>
</dbReference>
<dbReference type="Pfam" id="PF13976">
    <property type="entry name" value="gag_pre-integrs"/>
    <property type="match status" value="1"/>
</dbReference>
<evidence type="ECO:0000256" key="4">
    <source>
        <dbReference type="ARBA" id="ARBA00023180"/>
    </source>
</evidence>
<gene>
    <name evidence="11" type="ORF">FSB_LOCUS50904</name>
</gene>
<dbReference type="SUPFAM" id="SSF51110">
    <property type="entry name" value="alpha-D-mannose-specific plant lectins"/>
    <property type="match status" value="1"/>
</dbReference>
<dbReference type="PROSITE" id="PS50994">
    <property type="entry name" value="INTEGRASE"/>
    <property type="match status" value="1"/>
</dbReference>
<feature type="region of interest" description="Disordered" evidence="6">
    <location>
        <begin position="250"/>
        <end position="318"/>
    </location>
</feature>
<keyword evidence="4" id="KW-0325">Glycoprotein</keyword>
<dbReference type="InterPro" id="IPR025724">
    <property type="entry name" value="GAG-pre-integrase_dom"/>
</dbReference>
<dbReference type="SMART" id="SM00473">
    <property type="entry name" value="PAN_AP"/>
    <property type="match status" value="1"/>
</dbReference>
<dbReference type="InterPro" id="IPR043502">
    <property type="entry name" value="DNA/RNA_pol_sf"/>
</dbReference>
<organism evidence="11">
    <name type="scientific">Fagus sylvatica</name>
    <name type="common">Beechnut</name>
    <dbReference type="NCBI Taxonomy" id="28930"/>
    <lineage>
        <taxon>Eukaryota</taxon>
        <taxon>Viridiplantae</taxon>
        <taxon>Streptophyta</taxon>
        <taxon>Embryophyta</taxon>
        <taxon>Tracheophyta</taxon>
        <taxon>Spermatophyta</taxon>
        <taxon>Magnoliopsida</taxon>
        <taxon>eudicotyledons</taxon>
        <taxon>Gunneridae</taxon>
        <taxon>Pentapetalae</taxon>
        <taxon>rosids</taxon>
        <taxon>fabids</taxon>
        <taxon>Fagales</taxon>
        <taxon>Fagaceae</taxon>
        <taxon>Fagus</taxon>
    </lineage>
</organism>
<dbReference type="Pfam" id="PF00954">
    <property type="entry name" value="S_locus_glycop"/>
    <property type="match status" value="1"/>
</dbReference>
<evidence type="ECO:0000256" key="5">
    <source>
        <dbReference type="PROSITE-ProRule" id="PRU00047"/>
    </source>
</evidence>
<feature type="region of interest" description="Disordered" evidence="6">
    <location>
        <begin position="1"/>
        <end position="21"/>
    </location>
</feature>
<dbReference type="CDD" id="cd00028">
    <property type="entry name" value="B_lectin"/>
    <property type="match status" value="1"/>
</dbReference>
<dbReference type="InterPro" id="IPR054722">
    <property type="entry name" value="PolX-like_BBD"/>
</dbReference>
<keyword evidence="3" id="KW-1015">Disulfide bond</keyword>
<feature type="domain" description="Bulb-type lectin" evidence="8">
    <location>
        <begin position="1433"/>
        <end position="1554"/>
    </location>
</feature>
<dbReference type="PANTHER" id="PTHR32444">
    <property type="entry name" value="BULB-TYPE LECTIN DOMAIN-CONTAINING PROTEIN"/>
    <property type="match status" value="1"/>
</dbReference>
<feature type="region of interest" description="Disordered" evidence="6">
    <location>
        <begin position="865"/>
        <end position="884"/>
    </location>
</feature>
<dbReference type="Gene3D" id="2.90.10.10">
    <property type="entry name" value="Bulb-type lectin domain"/>
    <property type="match status" value="1"/>
</dbReference>
<dbReference type="InterPro" id="IPR001878">
    <property type="entry name" value="Znf_CCHC"/>
</dbReference>
<dbReference type="GO" id="GO:0015074">
    <property type="term" value="P:DNA integration"/>
    <property type="evidence" value="ECO:0007669"/>
    <property type="project" value="InterPro"/>
</dbReference>
<dbReference type="InterPro" id="IPR000858">
    <property type="entry name" value="S_locus_glycoprot_dom"/>
</dbReference>
<dbReference type="Pfam" id="PF08276">
    <property type="entry name" value="PAN_2"/>
    <property type="match status" value="1"/>
</dbReference>
<dbReference type="CDD" id="cd09272">
    <property type="entry name" value="RNase_HI_RT_Ty1"/>
    <property type="match status" value="1"/>
</dbReference>
<dbReference type="InterPro" id="IPR013103">
    <property type="entry name" value="RVT_2"/>
</dbReference>
<dbReference type="CDD" id="cd01098">
    <property type="entry name" value="PAN_AP_plant"/>
    <property type="match status" value="1"/>
</dbReference>
<keyword evidence="2" id="KW-0645">Protease</keyword>
<sequence>MVETSSSTNTHTHQNTNTSSNISNITQSPILLLSNISNLISAKLDSTNYTLWKYQLLSIFESYSLLDHIDGSTHSPERYLQDESGAFTTQESVQYKQWKIRDQALKTLLNATLSPSALSLVLRQSTARGVWEVLERRYTSLSRTHILTLKGELDRIQKKNESMSAFLDRVKELRDKLSAVGVEVDDEELLHVVLKGLPSEYDAFCSAMRTRDRSISCEELHVLLTSEEESKKNSKHMSSDVPHMAMAANASSPATNTPLPLFSSPWNRGRGGRSQNYRGRGRGNYGNSRGGFQQFPQNMQPNSQVFSQNSSTSQNSRPTCQICGKPGHVALDCFHRMNFAYQGRHPPAKLAAIASTNMSNAISAPTSTQSCWISDTGATDHFTPDITHIPDCHAYTGNDFVTVGNGQSLPITHTVNSQLRASSHLFNLRKVLHVPSMSSSLLSVYRFCKDNDASFYFDASKFHIKALRSGKLLYSGLSERGLYPVRGAILPTSSSSSFAFSSTTSAQLWHTRLGHPQSRVFSHVLNKFFPVNSVSNKVPFCTHCVEGKHHQLPFNDSVSITTRPLELVHTDVWGPAPVTSCNGTRYYVSFIDDFTRFTWFFPLKYKSQVLDSFKHFKSTMENILDCKIKLLRSDCGGEYSKSEFQSFCSSAGILHQFSCPHTSQQNGVAERKHRHIVDMALTLISQSSLPLNLWPYAFSTAVFLINRLPSVSRQFTSPWECLFGSTPDYKSFRVFGCTCYPLLRSYSRHKLQPRSVPCVFLGYASNAKGFLCYDCSAHRFYVSRHVKFDETSFPYKNLPSPPSNSSSSSSVTSHTSSIWLSHLLFFHPCSVPSILGPPPSNSSIPLVSSSIVPSVSLDSYTHSSSSSIPDLPTAPISDTQPAPLTPEVPALVSAPLISSTNIHPMCTRAKSGITKRKPGFLATHTSLPGSLDYLNTEPTTYTIACKIPQWHAAMASEFAALQRQATWTLVPSSSSQHVIGCRWVFKLKRNADGSVARFKARLVAKGNHQQAGLDFDETFSPVVKPATVRLVLSLAAQYGWSLRQLDVSNAFLHGSLKEHVFMRQPPGFVDPNHPSHVCLLQKSIYGLRQAPRAWFEKFSSHLLTIGFTASLADPSLFVYKNGSTVIYLLLYVDDIILTGSVPAAIQELIRDLAQAFELKDLGPLKYFLGLQVEYTPSGLLVHQTKYATDLLDKHNMSTCKPCSTPFVPPSTSVLTESSLLSDPFSYRSLVGALQYLTFTRPDLSFAINSLCQHMHQPTTSHLVAAKRVLRYIRGTISHGILFQPGPLRLTAFTDSDWAGNPVDRRSTTGFLIFLGNNLLTWASKKQPTVSRSSTEAEYRALAVGAAELTWIRMLLRDLGIFISHAPVLWCDNTSAISLASNPVFHARTKHVEIDYHFVREKVVRGDLAVQFISTTDQLADLLTKALPSPRVAIDTITSSQSIKDPDYIISNGSTFKLGFFSPVSSTNRYLGIWYNNISVFTVVWVANREKPLKDSSGVFTISEDGNLVVLDGQNGILWSSNVTNSVVNSNAQLLDSGNLVLQENTRGTTIWESFQIPSDTFLPQMKISTNVRTGKKVQFTSWKSPSDPSIGSFSAGIQPLSVVQAFIWKEGSPYWRSGPWNGQIFIGIQNMDTVFLDGFTLVLDQEGTFYLTFSFVNQSMSHFLLTKEGNMTQSSWDEGKKDWLVRWSALPTDCDAYGKCGAFGSCNSQSSSICSCLHGFEPNNTEEWNRGNWTNGCVRRTPLQSKCESVNNTAGGGSKMDDFWKLNMMKVPDFADLSSAPEDQCKQQCLEHCSCIAYAYISGIGCMSWNKSLIDTQEFSTGGADLYIRLANSEFRELLSCFVIFQILSCA</sequence>
<dbReference type="InterPro" id="IPR001480">
    <property type="entry name" value="Bulb-type_lectin_dom"/>
</dbReference>
<dbReference type="Pfam" id="PF01453">
    <property type="entry name" value="B_lectin"/>
    <property type="match status" value="1"/>
</dbReference>
<dbReference type="SUPFAM" id="SSF53098">
    <property type="entry name" value="Ribonuclease H-like"/>
    <property type="match status" value="1"/>
</dbReference>
<dbReference type="PROSITE" id="PS50927">
    <property type="entry name" value="BULB_LECTIN"/>
    <property type="match status" value="1"/>
</dbReference>
<keyword evidence="5" id="KW-0862">Zinc</keyword>
<keyword evidence="2" id="KW-0378">Hydrolase</keyword>
<evidence type="ECO:0000259" key="8">
    <source>
        <dbReference type="PROSITE" id="PS50927"/>
    </source>
</evidence>
<evidence type="ECO:0008006" key="12">
    <source>
        <dbReference type="Google" id="ProtNLM"/>
    </source>
</evidence>
<reference evidence="11" key="1">
    <citation type="submission" date="2018-02" db="EMBL/GenBank/DDBJ databases">
        <authorList>
            <person name="Cohen D.B."/>
            <person name="Kent A.D."/>
        </authorList>
    </citation>
    <scope>NUCLEOTIDE SEQUENCE</scope>
</reference>
<evidence type="ECO:0000259" key="9">
    <source>
        <dbReference type="PROSITE" id="PS50948"/>
    </source>
</evidence>
<dbReference type="GO" id="GO:0008270">
    <property type="term" value="F:zinc ion binding"/>
    <property type="evidence" value="ECO:0007669"/>
    <property type="project" value="UniProtKB-KW"/>
</dbReference>